<dbReference type="InterPro" id="IPR012292">
    <property type="entry name" value="Globin/Proto"/>
</dbReference>
<dbReference type="RefSeq" id="WP_145374555.1">
    <property type="nucleotide sequence ID" value="NZ_CP036270.1"/>
</dbReference>
<dbReference type="EMBL" id="CP036276">
    <property type="protein sequence ID" value="QDU42514.1"/>
    <property type="molecule type" value="Genomic_DNA"/>
</dbReference>
<dbReference type="GO" id="GO:0005344">
    <property type="term" value="F:oxygen carrier activity"/>
    <property type="evidence" value="ECO:0007669"/>
    <property type="project" value="UniProtKB-KW"/>
</dbReference>
<dbReference type="InterPro" id="IPR009050">
    <property type="entry name" value="Globin-like_sf"/>
</dbReference>
<keyword evidence="1" id="KW-0479">Metal-binding</keyword>
<dbReference type="GO" id="GO:0019825">
    <property type="term" value="F:oxygen binding"/>
    <property type="evidence" value="ECO:0007669"/>
    <property type="project" value="InterPro"/>
</dbReference>
<dbReference type="AlphaFoldDB" id="A0A517ZJ52"/>
<evidence type="ECO:0000313" key="4">
    <source>
        <dbReference type="Proteomes" id="UP000319383"/>
    </source>
</evidence>
<dbReference type="SUPFAM" id="SSF46458">
    <property type="entry name" value="Globin-like"/>
    <property type="match status" value="1"/>
</dbReference>
<reference evidence="3 4" key="1">
    <citation type="submission" date="2019-02" db="EMBL/GenBank/DDBJ databases">
        <title>Deep-cultivation of Planctomycetes and their phenomic and genomic characterization uncovers novel biology.</title>
        <authorList>
            <person name="Wiegand S."/>
            <person name="Jogler M."/>
            <person name="Boedeker C."/>
            <person name="Pinto D."/>
            <person name="Vollmers J."/>
            <person name="Rivas-Marin E."/>
            <person name="Kohn T."/>
            <person name="Peeters S.H."/>
            <person name="Heuer A."/>
            <person name="Rast P."/>
            <person name="Oberbeckmann S."/>
            <person name="Bunk B."/>
            <person name="Jeske O."/>
            <person name="Meyerdierks A."/>
            <person name="Storesund J.E."/>
            <person name="Kallscheuer N."/>
            <person name="Luecker S."/>
            <person name="Lage O.M."/>
            <person name="Pohl T."/>
            <person name="Merkel B.J."/>
            <person name="Hornburger P."/>
            <person name="Mueller R.-W."/>
            <person name="Bruemmer F."/>
            <person name="Labrenz M."/>
            <person name="Spormann A.M."/>
            <person name="Op den Camp H."/>
            <person name="Overmann J."/>
            <person name="Amann R."/>
            <person name="Jetten M.S.M."/>
            <person name="Mascher T."/>
            <person name="Medema M.H."/>
            <person name="Devos D.P."/>
            <person name="Kaster A.-K."/>
            <person name="Ovreas L."/>
            <person name="Rohde M."/>
            <person name="Galperin M.Y."/>
            <person name="Jogler C."/>
        </authorList>
    </citation>
    <scope>NUCLEOTIDE SEQUENCE [LARGE SCALE GENOMIC DNA]</scope>
    <source>
        <strain evidence="3 4">Mal52</strain>
    </source>
</reference>
<protein>
    <recommendedName>
        <fullName evidence="2">Globin domain-containing protein</fullName>
    </recommendedName>
</protein>
<keyword evidence="1" id="KW-0813">Transport</keyword>
<accession>A0A517ZJ52</accession>
<keyword evidence="4" id="KW-1185">Reference proteome</keyword>
<dbReference type="GO" id="GO:0020037">
    <property type="term" value="F:heme binding"/>
    <property type="evidence" value="ECO:0007669"/>
    <property type="project" value="InterPro"/>
</dbReference>
<dbReference type="OrthoDB" id="980856at2"/>
<gene>
    <name evidence="3" type="ORF">Mal52_09770</name>
</gene>
<dbReference type="Pfam" id="PF00042">
    <property type="entry name" value="Globin"/>
    <property type="match status" value="1"/>
</dbReference>
<sequence>MTNKDDITREDLEHVRLSFQRCKTHAEFSDIFYDHLAQQSSEIGPMFAATDMVKQNELLRVGIESLIDFSAGDADVEVEIRRLGVLHDRKHHAIQPALYPLWVNALVATIGETDSEVTPEITAAWQRVVAPGIALIGSYY</sequence>
<evidence type="ECO:0000259" key="2">
    <source>
        <dbReference type="Pfam" id="PF00042"/>
    </source>
</evidence>
<comment type="similarity">
    <text evidence="1">Belongs to the globin family.</text>
</comment>
<evidence type="ECO:0000256" key="1">
    <source>
        <dbReference type="RuleBase" id="RU000356"/>
    </source>
</evidence>
<keyword evidence="1" id="KW-0349">Heme</keyword>
<organism evidence="3 4">
    <name type="scientific">Symmachiella dynata</name>
    <dbReference type="NCBI Taxonomy" id="2527995"/>
    <lineage>
        <taxon>Bacteria</taxon>
        <taxon>Pseudomonadati</taxon>
        <taxon>Planctomycetota</taxon>
        <taxon>Planctomycetia</taxon>
        <taxon>Planctomycetales</taxon>
        <taxon>Planctomycetaceae</taxon>
        <taxon>Symmachiella</taxon>
    </lineage>
</organism>
<proteinExistence type="inferred from homology"/>
<dbReference type="Proteomes" id="UP000319383">
    <property type="component" value="Chromosome"/>
</dbReference>
<name>A0A517ZJ52_9PLAN</name>
<dbReference type="KEGG" id="sdyn:Mal52_09770"/>
<dbReference type="InterPro" id="IPR000971">
    <property type="entry name" value="Globin"/>
</dbReference>
<keyword evidence="1" id="KW-0561">Oxygen transport</keyword>
<evidence type="ECO:0000313" key="3">
    <source>
        <dbReference type="EMBL" id="QDU42514.1"/>
    </source>
</evidence>
<feature type="domain" description="Globin" evidence="2">
    <location>
        <begin position="74"/>
        <end position="129"/>
    </location>
</feature>
<keyword evidence="1" id="KW-0408">Iron</keyword>
<dbReference type="Gene3D" id="1.10.490.10">
    <property type="entry name" value="Globins"/>
    <property type="match status" value="1"/>
</dbReference>